<protein>
    <submittedName>
        <fullName evidence="5">EAL domain-containing protein</fullName>
    </submittedName>
</protein>
<keyword evidence="1" id="KW-1133">Transmembrane helix</keyword>
<feature type="domain" description="GGDEF" evidence="4">
    <location>
        <begin position="340"/>
        <end position="475"/>
    </location>
</feature>
<dbReference type="InterPro" id="IPR000160">
    <property type="entry name" value="GGDEF_dom"/>
</dbReference>
<dbReference type="RefSeq" id="WP_270040170.1">
    <property type="nucleotide sequence ID" value="NZ_JAPDOD010000008.1"/>
</dbReference>
<dbReference type="PROSITE" id="PS50887">
    <property type="entry name" value="GGDEF"/>
    <property type="match status" value="1"/>
</dbReference>
<evidence type="ECO:0000259" key="4">
    <source>
        <dbReference type="PROSITE" id="PS50887"/>
    </source>
</evidence>
<dbReference type="Proteomes" id="UP001149140">
    <property type="component" value="Unassembled WGS sequence"/>
</dbReference>
<feature type="domain" description="PAS" evidence="2">
    <location>
        <begin position="182"/>
        <end position="237"/>
    </location>
</feature>
<feature type="transmembrane region" description="Helical" evidence="1">
    <location>
        <begin position="20"/>
        <end position="38"/>
    </location>
</feature>
<evidence type="ECO:0000313" key="5">
    <source>
        <dbReference type="EMBL" id="MDA0161021.1"/>
    </source>
</evidence>
<keyword evidence="1" id="KW-0812">Transmembrane</keyword>
<sequence length="738" mass="80482">MRLRALSDPEEIAMRARDVVIGGVLAIATAVAIVAYLLQSERSAHPLLLGAVCITWSVASCGMFAIPRQRIAASRWREPFFLGWSFMVAFSLASGVVLEDRSNTPLMLGFILPLIFAAISYPVVSTAIVGSLVLVFAAAAAVLTGQSSADMTFQLAALAFAAVMGIWQAYGRERRASQLAAEHFRAQQYLDVAGTMIVVMDAHGVIERVNNRTCEVLGYSEEELHGQDWFEIAVPDDFRATARENYRLGLAGTPNHDDDPAKPFVTRAGERRYVTWSGRLVRTRSGRGMLIAGEDITEKRAAQARVSHMAYHDALTGLANRAKLEEHLALALARARRQDRSVAVLYIDLDRFKLVNDTLGHAAGDELLRQVATRLGARTRSSDLLARHGGDEFMLLLSDLDGDARAIADHVAHELMATLEQPFTLQGHEFEIAASIGIAIHPDDGADMSDVLKHADAALYDAKRDGRGTVRFATPSEQVAAAGQLTLTARLRRALAREEFELHYQPVFNVATREVVAVEALLRWNDPDRGMVPPGEFIPGAEDSGLIEPIGDWVVDAVIAQAARWRDRGLRPDIAFNVSPRQLRSDGFADRLLARMADADATQFIAEITESAAMADPEHTVPLLGRLAAAGLRLAIDDFGADFSSLARLRDLPVHELKIDRSFLRDVPGDGRSAAIVTAIVRLAQALELVAVAEGVEHADQLDFLAKHDCALVQGFHLARPMPADLVTPLLQPSLARR</sequence>
<feature type="transmembrane region" description="Helical" evidence="1">
    <location>
        <begin position="110"/>
        <end position="139"/>
    </location>
</feature>
<organism evidence="5 6">
    <name type="scientific">Solirubrobacter ginsenosidimutans</name>
    <dbReference type="NCBI Taxonomy" id="490573"/>
    <lineage>
        <taxon>Bacteria</taxon>
        <taxon>Bacillati</taxon>
        <taxon>Actinomycetota</taxon>
        <taxon>Thermoleophilia</taxon>
        <taxon>Solirubrobacterales</taxon>
        <taxon>Solirubrobacteraceae</taxon>
        <taxon>Solirubrobacter</taxon>
    </lineage>
</organism>
<comment type="caution">
    <text evidence="5">The sequence shown here is derived from an EMBL/GenBank/DDBJ whole genome shotgun (WGS) entry which is preliminary data.</text>
</comment>
<dbReference type="SMART" id="SM00267">
    <property type="entry name" value="GGDEF"/>
    <property type="match status" value="1"/>
</dbReference>
<evidence type="ECO:0000259" key="2">
    <source>
        <dbReference type="PROSITE" id="PS50112"/>
    </source>
</evidence>
<accession>A0A9X3MSC9</accession>
<name>A0A9X3MSC9_9ACTN</name>
<feature type="domain" description="EAL" evidence="3">
    <location>
        <begin position="484"/>
        <end position="735"/>
    </location>
</feature>
<dbReference type="Gene3D" id="3.30.70.270">
    <property type="match status" value="1"/>
</dbReference>
<evidence type="ECO:0000259" key="3">
    <source>
        <dbReference type="PROSITE" id="PS50883"/>
    </source>
</evidence>
<gene>
    <name evidence="5" type="ORF">OM076_12150</name>
</gene>
<dbReference type="InterPro" id="IPR052155">
    <property type="entry name" value="Biofilm_reg_signaling"/>
</dbReference>
<dbReference type="InterPro" id="IPR013656">
    <property type="entry name" value="PAS_4"/>
</dbReference>
<dbReference type="SUPFAM" id="SSF55073">
    <property type="entry name" value="Nucleotide cyclase"/>
    <property type="match status" value="1"/>
</dbReference>
<evidence type="ECO:0000256" key="1">
    <source>
        <dbReference type="SAM" id="Phobius"/>
    </source>
</evidence>
<dbReference type="SMART" id="SM00091">
    <property type="entry name" value="PAS"/>
    <property type="match status" value="1"/>
</dbReference>
<proteinExistence type="predicted"/>
<dbReference type="InterPro" id="IPR001633">
    <property type="entry name" value="EAL_dom"/>
</dbReference>
<dbReference type="NCBIfam" id="TIGR00254">
    <property type="entry name" value="GGDEF"/>
    <property type="match status" value="1"/>
</dbReference>
<dbReference type="InterPro" id="IPR029787">
    <property type="entry name" value="Nucleotide_cyclase"/>
</dbReference>
<dbReference type="PROSITE" id="PS50112">
    <property type="entry name" value="PAS"/>
    <property type="match status" value="1"/>
</dbReference>
<dbReference type="CDD" id="cd01948">
    <property type="entry name" value="EAL"/>
    <property type="match status" value="1"/>
</dbReference>
<feature type="transmembrane region" description="Helical" evidence="1">
    <location>
        <begin position="79"/>
        <end position="98"/>
    </location>
</feature>
<dbReference type="FunFam" id="3.30.70.270:FF:000001">
    <property type="entry name" value="Diguanylate cyclase domain protein"/>
    <property type="match status" value="1"/>
</dbReference>
<dbReference type="PANTHER" id="PTHR44757:SF2">
    <property type="entry name" value="BIOFILM ARCHITECTURE MAINTENANCE PROTEIN MBAA"/>
    <property type="match status" value="1"/>
</dbReference>
<dbReference type="Pfam" id="PF00990">
    <property type="entry name" value="GGDEF"/>
    <property type="match status" value="1"/>
</dbReference>
<keyword evidence="6" id="KW-1185">Reference proteome</keyword>
<dbReference type="InterPro" id="IPR000014">
    <property type="entry name" value="PAS"/>
</dbReference>
<reference evidence="5" key="1">
    <citation type="submission" date="2022-10" db="EMBL/GenBank/DDBJ databases">
        <title>The WGS of Solirubrobacter ginsenosidimutans DSM 21036.</title>
        <authorList>
            <person name="Jiang Z."/>
        </authorList>
    </citation>
    <scope>NUCLEOTIDE SEQUENCE</scope>
    <source>
        <strain evidence="5">DSM 21036</strain>
    </source>
</reference>
<dbReference type="NCBIfam" id="TIGR00229">
    <property type="entry name" value="sensory_box"/>
    <property type="match status" value="1"/>
</dbReference>
<dbReference type="CDD" id="cd00130">
    <property type="entry name" value="PAS"/>
    <property type="match status" value="1"/>
</dbReference>
<dbReference type="CDD" id="cd01949">
    <property type="entry name" value="GGDEF"/>
    <property type="match status" value="1"/>
</dbReference>
<evidence type="ECO:0000313" key="6">
    <source>
        <dbReference type="Proteomes" id="UP001149140"/>
    </source>
</evidence>
<feature type="transmembrane region" description="Helical" evidence="1">
    <location>
        <begin position="151"/>
        <end position="170"/>
    </location>
</feature>
<dbReference type="Gene3D" id="3.30.450.20">
    <property type="entry name" value="PAS domain"/>
    <property type="match status" value="1"/>
</dbReference>
<dbReference type="InterPro" id="IPR035919">
    <property type="entry name" value="EAL_sf"/>
</dbReference>
<keyword evidence="1" id="KW-0472">Membrane</keyword>
<dbReference type="SUPFAM" id="SSF141868">
    <property type="entry name" value="EAL domain-like"/>
    <property type="match status" value="1"/>
</dbReference>
<dbReference type="EMBL" id="JAPDOD010000008">
    <property type="protein sequence ID" value="MDA0161021.1"/>
    <property type="molecule type" value="Genomic_DNA"/>
</dbReference>
<dbReference type="InterPro" id="IPR043128">
    <property type="entry name" value="Rev_trsase/Diguanyl_cyclase"/>
</dbReference>
<dbReference type="Pfam" id="PF08448">
    <property type="entry name" value="PAS_4"/>
    <property type="match status" value="1"/>
</dbReference>
<feature type="transmembrane region" description="Helical" evidence="1">
    <location>
        <begin position="44"/>
        <end position="67"/>
    </location>
</feature>
<dbReference type="InterPro" id="IPR035965">
    <property type="entry name" value="PAS-like_dom_sf"/>
</dbReference>
<dbReference type="Pfam" id="PF00563">
    <property type="entry name" value="EAL"/>
    <property type="match status" value="1"/>
</dbReference>
<dbReference type="SMART" id="SM00052">
    <property type="entry name" value="EAL"/>
    <property type="match status" value="1"/>
</dbReference>
<dbReference type="PROSITE" id="PS50883">
    <property type="entry name" value="EAL"/>
    <property type="match status" value="1"/>
</dbReference>
<dbReference type="PANTHER" id="PTHR44757">
    <property type="entry name" value="DIGUANYLATE CYCLASE DGCP"/>
    <property type="match status" value="1"/>
</dbReference>
<dbReference type="Gene3D" id="3.20.20.450">
    <property type="entry name" value="EAL domain"/>
    <property type="match status" value="1"/>
</dbReference>
<dbReference type="AlphaFoldDB" id="A0A9X3MSC9"/>
<dbReference type="SUPFAM" id="SSF55785">
    <property type="entry name" value="PYP-like sensor domain (PAS domain)"/>
    <property type="match status" value="1"/>
</dbReference>